<evidence type="ECO:0000313" key="2">
    <source>
        <dbReference type="Proteomes" id="UP000244073"/>
    </source>
</evidence>
<sequence length="62" mass="7453">MGYGDTRFIRTLMGFNNEQQISLRPDEYALSWRWEQVGLLLEETVITRYAQTTQRLHVYQKT</sequence>
<dbReference type="EMBL" id="MSFN02000001">
    <property type="protein sequence ID" value="PTU24113.1"/>
    <property type="molecule type" value="Genomic_DNA"/>
</dbReference>
<proteinExistence type="predicted"/>
<evidence type="ECO:0000313" key="1">
    <source>
        <dbReference type="EMBL" id="PTU24113.1"/>
    </source>
</evidence>
<organism evidence="1 2">
    <name type="scientific">Aspergillus ochraceoroseus IBT 24754</name>
    <dbReference type="NCBI Taxonomy" id="1392256"/>
    <lineage>
        <taxon>Eukaryota</taxon>
        <taxon>Fungi</taxon>
        <taxon>Dikarya</taxon>
        <taxon>Ascomycota</taxon>
        <taxon>Pezizomycotina</taxon>
        <taxon>Eurotiomycetes</taxon>
        <taxon>Eurotiomycetidae</taxon>
        <taxon>Eurotiales</taxon>
        <taxon>Aspergillaceae</taxon>
        <taxon>Aspergillus</taxon>
        <taxon>Aspergillus subgen. Nidulantes</taxon>
    </lineage>
</organism>
<accession>A0A2T5M6F3</accession>
<protein>
    <submittedName>
        <fullName evidence="1">Uncharacterized protein</fullName>
    </submittedName>
</protein>
<dbReference type="VEuPathDB" id="FungiDB:P175DRAFT_0497234"/>
<dbReference type="GeneID" id="63813116"/>
<dbReference type="RefSeq" id="XP_040755505.1">
    <property type="nucleotide sequence ID" value="XM_040896234.1"/>
</dbReference>
<reference evidence="1 2" key="1">
    <citation type="journal article" date="2018" name="Proc. Natl. Acad. Sci. U.S.A.">
        <title>Linking secondary metabolites to gene clusters through genome sequencing of six diverse Aspergillus species.</title>
        <authorList>
            <person name="Kaerboelling I."/>
            <person name="Vesth T.C."/>
            <person name="Frisvad J.C."/>
            <person name="Nybo J.L."/>
            <person name="Theobald S."/>
            <person name="Kuo A."/>
            <person name="Bowyer P."/>
            <person name="Matsuda Y."/>
            <person name="Mondo S."/>
            <person name="Lyhne E.K."/>
            <person name="Kogle M.E."/>
            <person name="Clum A."/>
            <person name="Lipzen A."/>
            <person name="Salamov A."/>
            <person name="Ngan C.Y."/>
            <person name="Daum C."/>
            <person name="Chiniquy J."/>
            <person name="Barry K."/>
            <person name="LaButti K."/>
            <person name="Haridas S."/>
            <person name="Simmons B.A."/>
            <person name="Magnuson J.K."/>
            <person name="Mortensen U.H."/>
            <person name="Larsen T.O."/>
            <person name="Grigoriev I.V."/>
            <person name="Baker S.E."/>
            <person name="Andersen M.R."/>
        </authorList>
    </citation>
    <scope>NUCLEOTIDE SEQUENCE [LARGE SCALE GENOMIC DNA]</scope>
    <source>
        <strain evidence="1 2">IBT 24754</strain>
    </source>
</reference>
<gene>
    <name evidence="1" type="ORF">P175DRAFT_0497234</name>
</gene>
<name>A0A2T5M6F3_9EURO</name>
<dbReference type="AlphaFoldDB" id="A0A2T5M6F3"/>
<comment type="caution">
    <text evidence="1">The sequence shown here is derived from an EMBL/GenBank/DDBJ whole genome shotgun (WGS) entry which is preliminary data.</text>
</comment>
<dbReference type="Proteomes" id="UP000244073">
    <property type="component" value="Unassembled WGS sequence"/>
</dbReference>